<dbReference type="Proteomes" id="UP000584670">
    <property type="component" value="Unassembled WGS sequence"/>
</dbReference>
<protein>
    <submittedName>
        <fullName evidence="1">Uncharacterized protein</fullName>
    </submittedName>
</protein>
<gene>
    <name evidence="1" type="ORF">H4N64_39975</name>
</gene>
<dbReference type="EMBL" id="JACMSF010000083">
    <property type="protein sequence ID" value="MBC2907587.1"/>
    <property type="molecule type" value="Genomic_DNA"/>
</dbReference>
<name>A0A7X1JGH2_9ACTN</name>
<dbReference type="RefSeq" id="WP_186287534.1">
    <property type="nucleotide sequence ID" value="NZ_JACMSF010000083.1"/>
</dbReference>
<dbReference type="AlphaFoldDB" id="A0A7X1JGH2"/>
<organism evidence="1 2">
    <name type="scientific">Streptomyces cupreus</name>
    <dbReference type="NCBI Taxonomy" id="2759956"/>
    <lineage>
        <taxon>Bacteria</taxon>
        <taxon>Bacillati</taxon>
        <taxon>Actinomycetota</taxon>
        <taxon>Actinomycetes</taxon>
        <taxon>Kitasatosporales</taxon>
        <taxon>Streptomycetaceae</taxon>
        <taxon>Streptomyces</taxon>
    </lineage>
</organism>
<accession>A0A7X1JGH2</accession>
<comment type="caution">
    <text evidence="1">The sequence shown here is derived from an EMBL/GenBank/DDBJ whole genome shotgun (WGS) entry which is preliminary data.</text>
</comment>
<proteinExistence type="predicted"/>
<evidence type="ECO:0000313" key="2">
    <source>
        <dbReference type="Proteomes" id="UP000584670"/>
    </source>
</evidence>
<evidence type="ECO:0000313" key="1">
    <source>
        <dbReference type="EMBL" id="MBC2907587.1"/>
    </source>
</evidence>
<sequence>MANDSDALRARRYRAHKHGDHRLCSPDRCFGVRADNDDGDHPPAATARISDAVRDYVAALPEGTDDGARAVLAQVAVRLAAAMDGARLGPGLGVLSRELRAVVGALGEAEQPDSYAALDDLKAKRAQRRVTLLLDAFPN</sequence>
<keyword evidence="2" id="KW-1185">Reference proteome</keyword>
<reference evidence="1 2" key="1">
    <citation type="submission" date="2020-08" db="EMBL/GenBank/DDBJ databases">
        <title>Streptomyces sp. PSKA01 genome sequencing and assembly.</title>
        <authorList>
            <person name="Mandal S."/>
            <person name="Maiti P.K."/>
            <person name="Das P."/>
        </authorList>
    </citation>
    <scope>NUCLEOTIDE SEQUENCE [LARGE SCALE GENOMIC DNA]</scope>
    <source>
        <strain evidence="1 2">PSKA01</strain>
    </source>
</reference>